<dbReference type="AlphaFoldDB" id="A0A1H7GM77"/>
<dbReference type="OrthoDB" id="9772295at2"/>
<accession>A0A1H7GM77</accession>
<evidence type="ECO:0000313" key="3">
    <source>
        <dbReference type="Proteomes" id="UP000198984"/>
    </source>
</evidence>
<dbReference type="EMBL" id="FOBB01000001">
    <property type="protein sequence ID" value="SEK39189.1"/>
    <property type="molecule type" value="Genomic_DNA"/>
</dbReference>
<sequence length="552" mass="62287">MDRRQFLTLSPTRHKTAKAPFGRTDSGIAPFTGAFDTAQAVHLLKRALFGASPADLSWAKGLGSMDQVVDALLTPLATMPSPPVNNYGDDATGIAPGATWVNAPAYVRMEDDPLGQNRQRSYKAWWTGVMLNQTRSIHEKMVLFWHNHFVTETQTVTDLRYVYKYNTTLRQHALGNFKALTKAITKDPAMLIYLNGNLNGKTAADENYARELHELFTIGKGPDSHYTEDDVRASARVLTGYRVDENTITSHFDSTQHDFTNKQFSDFYGAKTVTGKTGPAGETELDDLLNIIFSQPECAKFIVRKLYRFFIYYKIDDAVEQNVIAPLADIFRTNNYEILPVLSALFKSEHFYDPLNMSCLIKSPIDFCIGLCREFSVVFPPASDYMNAYEAWDYIRDFAGKMLQNIGDPPLVAGWAPYYQEPMFHEMWINTDTLPKRNMLSDYLVQGQGAPHGLKIDVLAFADQLSDPGNPVTLVKDSLDLLYRVDVSDSLRSFMKNSILLSGQSPNSDYYWTDAWQAYKGNPGDAATRTVVESRLKAMYKFIMDLSEYQLS</sequence>
<evidence type="ECO:0000256" key="1">
    <source>
        <dbReference type="SAM" id="MobiDB-lite"/>
    </source>
</evidence>
<evidence type="ECO:0000313" key="2">
    <source>
        <dbReference type="EMBL" id="SEK39189.1"/>
    </source>
</evidence>
<proteinExistence type="predicted"/>
<dbReference type="InterPro" id="IPR014917">
    <property type="entry name" value="DUF1800"/>
</dbReference>
<name>A0A1H7GM77_9BACT</name>
<gene>
    <name evidence="2" type="ORF">SAMN04488505_101109</name>
</gene>
<dbReference type="STRING" id="573321.SAMN04488505_101109"/>
<reference evidence="2 3" key="1">
    <citation type="submission" date="2016-10" db="EMBL/GenBank/DDBJ databases">
        <authorList>
            <person name="de Groot N.N."/>
        </authorList>
    </citation>
    <scope>NUCLEOTIDE SEQUENCE [LARGE SCALE GENOMIC DNA]</scope>
    <source>
        <strain evidence="2 3">DSM 21039</strain>
    </source>
</reference>
<dbReference type="Pfam" id="PF08811">
    <property type="entry name" value="DUF1800"/>
    <property type="match status" value="1"/>
</dbReference>
<feature type="region of interest" description="Disordered" evidence="1">
    <location>
        <begin position="1"/>
        <end position="21"/>
    </location>
</feature>
<protein>
    <submittedName>
        <fullName evidence="2">Uncharacterized conserved protein, DUF1800 family</fullName>
    </submittedName>
</protein>
<dbReference type="RefSeq" id="WP_089906214.1">
    <property type="nucleotide sequence ID" value="NZ_FOBB01000001.1"/>
</dbReference>
<keyword evidence="3" id="KW-1185">Reference proteome</keyword>
<dbReference type="Proteomes" id="UP000198984">
    <property type="component" value="Unassembled WGS sequence"/>
</dbReference>
<organism evidence="2 3">
    <name type="scientific">Chitinophaga rupis</name>
    <dbReference type="NCBI Taxonomy" id="573321"/>
    <lineage>
        <taxon>Bacteria</taxon>
        <taxon>Pseudomonadati</taxon>
        <taxon>Bacteroidota</taxon>
        <taxon>Chitinophagia</taxon>
        <taxon>Chitinophagales</taxon>
        <taxon>Chitinophagaceae</taxon>
        <taxon>Chitinophaga</taxon>
    </lineage>
</organism>